<dbReference type="AlphaFoldDB" id="A0A0C5BYG0"/>
<dbReference type="EMBL" id="CP010868">
    <property type="protein sequence ID" value="AJM93366.1"/>
    <property type="molecule type" value="Genomic_DNA"/>
</dbReference>
<dbReference type="InterPro" id="IPR001667">
    <property type="entry name" value="DDH_dom"/>
</dbReference>
<keyword evidence="5" id="KW-1185">Reference proteome</keyword>
<dbReference type="Gene3D" id="3.10.310.30">
    <property type="match status" value="1"/>
</dbReference>
<proteinExistence type="predicted"/>
<evidence type="ECO:0000313" key="5">
    <source>
        <dbReference type="Proteomes" id="UP000032027"/>
    </source>
</evidence>
<dbReference type="Proteomes" id="UP000032027">
    <property type="component" value="Chromosome"/>
</dbReference>
<dbReference type="InterPro" id="IPR048515">
    <property type="entry name" value="DHH_CID"/>
</dbReference>
<dbReference type="HOGENOM" id="CLU_042622_0_0_2"/>
<accession>A0A0C5BYG0</accession>
<dbReference type="PATRIC" id="fig|1582439.9.peg.2233"/>
<feature type="domain" description="DDH" evidence="1">
    <location>
        <begin position="26"/>
        <end position="148"/>
    </location>
</feature>
<feature type="domain" description="DHHA1" evidence="2">
    <location>
        <begin position="388"/>
        <end position="460"/>
    </location>
</feature>
<dbReference type="SUPFAM" id="SSF64182">
    <property type="entry name" value="DHH phosphoesterases"/>
    <property type="match status" value="1"/>
</dbReference>
<dbReference type="InterPro" id="IPR051673">
    <property type="entry name" value="SSDNA_exonuclease_RecJ"/>
</dbReference>
<feature type="domain" description="DHH-CID" evidence="3">
    <location>
        <begin position="197"/>
        <end position="265"/>
    </location>
</feature>
<dbReference type="GeneID" id="41601234"/>
<organism evidence="4 5">
    <name type="scientific">Nitrosopumilus piranensis</name>
    <dbReference type="NCBI Taxonomy" id="1582439"/>
    <lineage>
        <taxon>Archaea</taxon>
        <taxon>Nitrososphaerota</taxon>
        <taxon>Nitrososphaeria</taxon>
        <taxon>Nitrosopumilales</taxon>
        <taxon>Nitrosopumilaceae</taxon>
        <taxon>Nitrosopumilus</taxon>
    </lineage>
</organism>
<dbReference type="PANTHER" id="PTHR30255">
    <property type="entry name" value="SINGLE-STRANDED-DNA-SPECIFIC EXONUCLEASE RECJ"/>
    <property type="match status" value="1"/>
</dbReference>
<evidence type="ECO:0000259" key="3">
    <source>
        <dbReference type="Pfam" id="PF21763"/>
    </source>
</evidence>
<evidence type="ECO:0000313" key="4">
    <source>
        <dbReference type="EMBL" id="AJM93366.1"/>
    </source>
</evidence>
<dbReference type="InterPro" id="IPR003156">
    <property type="entry name" value="DHHA1_dom"/>
</dbReference>
<dbReference type="Gene3D" id="3.90.1640.30">
    <property type="match status" value="1"/>
</dbReference>
<dbReference type="STRING" id="1582439.NPIRD3C_2156"/>
<reference evidence="4 5" key="2">
    <citation type="journal article" date="2016" name="ISME J.">
        <title>Physiological and genomic characterization of two novel marine thaumarchaeal strains indicates niche differentiation.</title>
        <authorList>
            <person name="Bayer B."/>
            <person name="Vojvoda J."/>
            <person name="Offre P."/>
            <person name="Alves R.J."/>
            <person name="Elisabeth N.H."/>
            <person name="Garcia J.A."/>
            <person name="Volland J.M."/>
            <person name="Srivastava A."/>
            <person name="Schleper C."/>
            <person name="Herndl G.J."/>
        </authorList>
    </citation>
    <scope>NUCLEOTIDE SEQUENCE [LARGE SCALE GENOMIC DNA]</scope>
    <source>
        <strain evidence="4 5">D3C</strain>
    </source>
</reference>
<evidence type="ECO:0000259" key="1">
    <source>
        <dbReference type="Pfam" id="PF01368"/>
    </source>
</evidence>
<reference evidence="4 5" key="3">
    <citation type="journal article" date="2019" name="Int. J. Syst. Evol. Microbiol.">
        <title>Nitrosopumilus adriaticus sp. nov. and Nitrosopumilus piranensis sp. nov., two ammonia-oxidizing archaea from the Adriatic Sea and members of the class Nitrososphaeria.</title>
        <authorList>
            <person name="Bayer B."/>
            <person name="Vojvoda J."/>
            <person name="Reinthaler T."/>
            <person name="Reyes C."/>
            <person name="Pinto M."/>
            <person name="Herndl G.J."/>
        </authorList>
    </citation>
    <scope>NUCLEOTIDE SEQUENCE [LARGE SCALE GENOMIC DNA]</scope>
    <source>
        <strain evidence="4 5">D3C</strain>
    </source>
</reference>
<dbReference type="KEGG" id="nid:NPIRD3C_2156"/>
<dbReference type="PANTHER" id="PTHR30255:SF2">
    <property type="entry name" value="SINGLE-STRANDED-DNA-SPECIFIC EXONUCLEASE RECJ"/>
    <property type="match status" value="1"/>
</dbReference>
<sequence>MTKSLDESLSFFKDRVSDCIRSKKSIFVTTHIDCDGLTSGSIITKALIREGANCTVRTSKEFSKNVVESFKTDSRDFHIVTDLGGGFAKNLNETLGDNWIVLDHHQIPDEEIDNQNVINAWKYGIDGGKEICAGGMAYLASMALDEKNSDLSSIAVVSALGDRQDQGERKSFTGKNFEIANTAEGQGLVEMDLDLLLVGRETRSLPDALAFTSQPFIEGLTWNRDACLSLLNSSGIQLKDGGRWRVPAELNEEEKRLVIESITKFTSGKNATEIMSELIGYTYTFPREDKRSFLRDGREFSTMLNSCGRINRSGVGMAICMGDRNKILREGETILTDYRKMIREYMNILSNERWRISESETCVMVNGEDIVPETMTGTISSLIAGAPKNSGKIVILRTKGEENTIKFSSRKSFGCKSDINLSELMRTGAEKFDGIGGGHDAAAGAKITKDKLDDFLNYLEVNVVNVSSAGSSQ</sequence>
<dbReference type="GO" id="GO:0003676">
    <property type="term" value="F:nucleic acid binding"/>
    <property type="evidence" value="ECO:0007669"/>
    <property type="project" value="InterPro"/>
</dbReference>
<protein>
    <submittedName>
        <fullName evidence="4">Phosphoesterase DHHA1</fullName>
    </submittedName>
</protein>
<dbReference type="GO" id="GO:0004527">
    <property type="term" value="F:exonuclease activity"/>
    <property type="evidence" value="ECO:0007669"/>
    <property type="project" value="UniProtKB-KW"/>
</dbReference>
<reference evidence="5" key="1">
    <citation type="submission" date="2015-02" db="EMBL/GenBank/DDBJ databases">
        <title>Characterization of two novel Thaumarchaeota isolated from the Northern Adriatic Sea.</title>
        <authorList>
            <person name="Bayer B."/>
            <person name="Vojvoda J."/>
            <person name="Offre P."/>
            <person name="Srivastava A."/>
            <person name="Elisabeth N."/>
            <person name="Garcia J.A.L."/>
            <person name="Schleper C."/>
            <person name="Herndl G.J."/>
        </authorList>
    </citation>
    <scope>NUCLEOTIDE SEQUENCE [LARGE SCALE GENOMIC DNA]</scope>
    <source>
        <strain evidence="5">D3C</strain>
    </source>
</reference>
<dbReference type="InterPro" id="IPR038763">
    <property type="entry name" value="DHH_sf"/>
</dbReference>
<dbReference type="Pfam" id="PF01368">
    <property type="entry name" value="DHH"/>
    <property type="match status" value="1"/>
</dbReference>
<gene>
    <name evidence="4" type="ORF">NPIRD3C_2156</name>
</gene>
<dbReference type="OrthoDB" id="36101at2157"/>
<name>A0A0C5BYG0_9ARCH</name>
<evidence type="ECO:0000259" key="2">
    <source>
        <dbReference type="Pfam" id="PF02272"/>
    </source>
</evidence>
<dbReference type="Pfam" id="PF02272">
    <property type="entry name" value="DHHA1"/>
    <property type="match status" value="1"/>
</dbReference>
<dbReference type="Pfam" id="PF21763">
    <property type="entry name" value="DHH_CID"/>
    <property type="match status" value="1"/>
</dbReference>
<dbReference type="RefSeq" id="WP_148704048.1">
    <property type="nucleotide sequence ID" value="NZ_CP010868.1"/>
</dbReference>